<name>A0A831A619_ERWAM</name>
<dbReference type="GeneID" id="97606558"/>
<comment type="similarity">
    <text evidence="1">Belongs to the UPF0039 (ElaA) family.</text>
</comment>
<dbReference type="SUPFAM" id="SSF55729">
    <property type="entry name" value="Acyl-CoA N-acyltransferases (Nat)"/>
    <property type="match status" value="1"/>
</dbReference>
<accession>A0A831A619</accession>
<dbReference type="InterPro" id="IPR016181">
    <property type="entry name" value="Acyl_CoA_acyltransferase"/>
</dbReference>
<protein>
    <recommendedName>
        <fullName evidence="2">Protein ElaA</fullName>
    </recommendedName>
</protein>
<dbReference type="CDD" id="cd04301">
    <property type="entry name" value="NAT_SF"/>
    <property type="match status" value="1"/>
</dbReference>
<feature type="domain" description="N-acetyltransferase" evidence="3">
    <location>
        <begin position="8"/>
        <end position="152"/>
    </location>
</feature>
<evidence type="ECO:0000256" key="2">
    <source>
        <dbReference type="ARBA" id="ARBA00072224"/>
    </source>
</evidence>
<dbReference type="NCBIfam" id="NF007644">
    <property type="entry name" value="PRK10314.1"/>
    <property type="match status" value="1"/>
</dbReference>
<dbReference type="FunFam" id="3.40.630.30:FF:000035">
    <property type="entry name" value="GNAT family N-acetyltransferase"/>
    <property type="match status" value="1"/>
</dbReference>
<dbReference type="Pfam" id="PF13673">
    <property type="entry name" value="Acetyltransf_10"/>
    <property type="match status" value="1"/>
</dbReference>
<evidence type="ECO:0000313" key="5">
    <source>
        <dbReference type="Proteomes" id="UP000013111"/>
    </source>
</evidence>
<gene>
    <name evidence="4" type="ORF">BN437_2439</name>
</gene>
<proteinExistence type="inferred from homology"/>
<organism evidence="4 5">
    <name type="scientific">Erwinia amylovora NBRC 12687 = CFBP 1232</name>
    <dbReference type="NCBI Taxonomy" id="1219359"/>
    <lineage>
        <taxon>Bacteria</taxon>
        <taxon>Pseudomonadati</taxon>
        <taxon>Pseudomonadota</taxon>
        <taxon>Gammaproteobacteria</taxon>
        <taxon>Enterobacterales</taxon>
        <taxon>Erwiniaceae</taxon>
        <taxon>Erwinia</taxon>
    </lineage>
</organism>
<dbReference type="GO" id="GO:0016747">
    <property type="term" value="F:acyltransferase activity, transferring groups other than amino-acyl groups"/>
    <property type="evidence" value="ECO:0007669"/>
    <property type="project" value="InterPro"/>
</dbReference>
<evidence type="ECO:0000256" key="1">
    <source>
        <dbReference type="ARBA" id="ARBA00009623"/>
    </source>
</evidence>
<dbReference type="AlphaFoldDB" id="A0A831A619"/>
<comment type="caution">
    <text evidence="4">The sequence shown here is derived from an EMBL/GenBank/DDBJ whole genome shotgun (WGS) entry which is preliminary data.</text>
</comment>
<sequence length="153" mass="17248">MEIFWQDLHHRDLNTTQLYQLLGLRNAVFIVEQRCAYADIDGADLAGDNRHILGVARGRLVACARILGPESAGKPVKIGRVAVAAEARGMRLGNQLVQQAIASCEKYWQQQAIFLSAQAHLQQFYRRLGFSAVSAEYLEDGIRHIDMRRNPRC</sequence>
<dbReference type="Gene3D" id="3.40.630.30">
    <property type="match status" value="1"/>
</dbReference>
<dbReference type="Proteomes" id="UP000013111">
    <property type="component" value="Unassembled WGS sequence"/>
</dbReference>
<evidence type="ECO:0000259" key="3">
    <source>
        <dbReference type="PROSITE" id="PS51186"/>
    </source>
</evidence>
<reference evidence="4 5" key="2">
    <citation type="submission" date="2013-04" db="EMBL/GenBank/DDBJ databases">
        <title>Comparative genomics of 12 strains of Erwinia amylovora identifies a pan-genome with a large conserved core and provides insights into host specificity.</title>
        <authorList>
            <person name="Mann R.A."/>
            <person name="Smits T.H.M."/>
            <person name="Buehlmann A."/>
            <person name="Blom J."/>
            <person name="Goesmann A."/>
            <person name="Frey J.E."/>
            <person name="Plummer K.M."/>
            <person name="Beer S.V."/>
            <person name="Luck J."/>
            <person name="Duffy B."/>
            <person name="Rodoni B."/>
        </authorList>
    </citation>
    <scope>NUCLEOTIDE SEQUENCE [LARGE SCALE GENOMIC DNA]</scope>
    <source>
        <strain evidence="5">CFBP 1232</strain>
    </source>
</reference>
<dbReference type="EMBL" id="CAPB01000024">
    <property type="protein sequence ID" value="CCO94357.1"/>
    <property type="molecule type" value="Genomic_DNA"/>
</dbReference>
<dbReference type="PROSITE" id="PS51186">
    <property type="entry name" value="GNAT"/>
    <property type="match status" value="1"/>
</dbReference>
<reference evidence="4 5" key="1">
    <citation type="submission" date="2012-11" db="EMBL/GenBank/DDBJ databases">
        <authorList>
            <person name="Linke B."/>
        </authorList>
    </citation>
    <scope>NUCLEOTIDE SEQUENCE [LARGE SCALE GENOMIC DNA]</scope>
    <source>
        <strain evidence="5">CFBP 1232</strain>
    </source>
</reference>
<dbReference type="InterPro" id="IPR000182">
    <property type="entry name" value="GNAT_dom"/>
</dbReference>
<dbReference type="RefSeq" id="WP_004162613.1">
    <property type="nucleotide sequence ID" value="NZ_BAYW01000015.1"/>
</dbReference>
<evidence type="ECO:0000313" key="4">
    <source>
        <dbReference type="EMBL" id="CCO94357.1"/>
    </source>
</evidence>